<keyword evidence="7 10" id="KW-1133">Transmembrane helix</keyword>
<name>A0A1L8D2N1_9THEO</name>
<evidence type="ECO:0000256" key="1">
    <source>
        <dbReference type="ARBA" id="ARBA00001946"/>
    </source>
</evidence>
<dbReference type="InterPro" id="IPR044878">
    <property type="entry name" value="UbiA_sf"/>
</dbReference>
<dbReference type="Gene3D" id="1.20.120.1780">
    <property type="entry name" value="UbiA prenyltransferase"/>
    <property type="match status" value="1"/>
</dbReference>
<dbReference type="NCBIfam" id="TIGR01475">
    <property type="entry name" value="ubiA_other"/>
    <property type="match status" value="1"/>
</dbReference>
<evidence type="ECO:0000256" key="6">
    <source>
        <dbReference type="ARBA" id="ARBA00022692"/>
    </source>
</evidence>
<feature type="transmembrane region" description="Helical" evidence="10">
    <location>
        <begin position="216"/>
        <end position="248"/>
    </location>
</feature>
<dbReference type="PANTHER" id="PTHR11048:SF28">
    <property type="entry name" value="4-HYDROXYBENZOATE POLYPRENYLTRANSFERASE, MITOCHONDRIAL"/>
    <property type="match status" value="1"/>
</dbReference>
<dbReference type="Proteomes" id="UP000187338">
    <property type="component" value="Unassembled WGS sequence"/>
</dbReference>
<keyword evidence="12" id="KW-1185">Reference proteome</keyword>
<keyword evidence="4" id="KW-1003">Cell membrane</keyword>
<organism evidence="11 12">
    <name type="scientific">Carboxydothermus islandicus</name>
    <dbReference type="NCBI Taxonomy" id="661089"/>
    <lineage>
        <taxon>Bacteria</taxon>
        <taxon>Bacillati</taxon>
        <taxon>Bacillota</taxon>
        <taxon>Clostridia</taxon>
        <taxon>Thermoanaerobacterales</taxon>
        <taxon>Thermoanaerobacteraceae</taxon>
        <taxon>Carboxydothermus</taxon>
    </lineage>
</organism>
<feature type="transmembrane region" description="Helical" evidence="10">
    <location>
        <begin position="268"/>
        <end position="285"/>
    </location>
</feature>
<dbReference type="InterPro" id="IPR006371">
    <property type="entry name" value="Polyprenyltransferase_UbiA-li"/>
</dbReference>
<dbReference type="Pfam" id="PF01040">
    <property type="entry name" value="UbiA"/>
    <property type="match status" value="1"/>
</dbReference>
<dbReference type="GO" id="GO:0008412">
    <property type="term" value="F:4-hydroxybenzoate polyprenyltransferase activity"/>
    <property type="evidence" value="ECO:0007669"/>
    <property type="project" value="UniProtKB-EC"/>
</dbReference>
<evidence type="ECO:0000256" key="4">
    <source>
        <dbReference type="ARBA" id="ARBA00022519"/>
    </source>
</evidence>
<evidence type="ECO:0000256" key="3">
    <source>
        <dbReference type="ARBA" id="ARBA00005985"/>
    </source>
</evidence>
<feature type="transmembrane region" description="Helical" evidence="10">
    <location>
        <begin position="21"/>
        <end position="38"/>
    </location>
</feature>
<dbReference type="EC" id="2.5.1.39" evidence="9"/>
<accession>A0A1L8D2N1</accession>
<keyword evidence="4" id="KW-0997">Cell inner membrane</keyword>
<feature type="transmembrane region" description="Helical" evidence="10">
    <location>
        <begin position="112"/>
        <end position="129"/>
    </location>
</feature>
<dbReference type="FunFam" id="1.10.357.140:FF:000008">
    <property type="entry name" value="4-hydroxybenzoate octaprenyltransferase"/>
    <property type="match status" value="1"/>
</dbReference>
<comment type="cofactor">
    <cofactor evidence="1">
        <name>Mg(2+)</name>
        <dbReference type="ChEBI" id="CHEBI:18420"/>
    </cofactor>
</comment>
<dbReference type="EMBL" id="BDJL01000038">
    <property type="protein sequence ID" value="GAV25341.1"/>
    <property type="molecule type" value="Genomic_DNA"/>
</dbReference>
<feature type="transmembrane region" description="Helical" evidence="10">
    <location>
        <begin position="136"/>
        <end position="156"/>
    </location>
</feature>
<evidence type="ECO:0000313" key="12">
    <source>
        <dbReference type="Proteomes" id="UP000187338"/>
    </source>
</evidence>
<feature type="transmembrane region" description="Helical" evidence="10">
    <location>
        <begin position="162"/>
        <end position="184"/>
    </location>
</feature>
<reference evidence="12" key="1">
    <citation type="submission" date="2016-12" db="EMBL/GenBank/DDBJ databases">
        <title>Draft Genome Sequences od Carboxydothermus pertinax and islandicus, Hydrogenogenic Carboxydotrophic Bacteria.</title>
        <authorList>
            <person name="Fukuyama Y."/>
            <person name="Ohmae K."/>
            <person name="Yoneda Y."/>
            <person name="Yoshida T."/>
            <person name="Sako Y."/>
        </authorList>
    </citation>
    <scope>NUCLEOTIDE SEQUENCE [LARGE SCALE GENOMIC DNA]</scope>
    <source>
        <strain evidence="12">SET</strain>
    </source>
</reference>
<evidence type="ECO:0000313" key="11">
    <source>
        <dbReference type="EMBL" id="GAV25341.1"/>
    </source>
</evidence>
<gene>
    <name evidence="11" type="ORF">ciss_12740</name>
</gene>
<comment type="caution">
    <text evidence="11">The sequence shown here is derived from an EMBL/GenBank/DDBJ whole genome shotgun (WGS) entry which is preliminary data.</text>
</comment>
<dbReference type="PANTHER" id="PTHR11048">
    <property type="entry name" value="PRENYLTRANSFERASES"/>
    <property type="match status" value="1"/>
</dbReference>
<feature type="transmembrane region" description="Helical" evidence="10">
    <location>
        <begin position="85"/>
        <end position="106"/>
    </location>
</feature>
<evidence type="ECO:0000256" key="10">
    <source>
        <dbReference type="SAM" id="Phobius"/>
    </source>
</evidence>
<dbReference type="InterPro" id="IPR039653">
    <property type="entry name" value="Prenyltransferase"/>
</dbReference>
<keyword evidence="8 10" id="KW-0472">Membrane</keyword>
<dbReference type="InterPro" id="IPR000537">
    <property type="entry name" value="UbiA_prenyltransferase"/>
</dbReference>
<evidence type="ECO:0000256" key="5">
    <source>
        <dbReference type="ARBA" id="ARBA00022679"/>
    </source>
</evidence>
<dbReference type="Gene3D" id="1.10.357.140">
    <property type="entry name" value="UbiA prenyltransferase"/>
    <property type="match status" value="1"/>
</dbReference>
<sequence>MTSALTKIKIFLEMIRFEHTLFALPYAYLGAFLASGGVPSFRDFIFITLAMVGARTAAMSLNRLIDRHIDALNPRTRNRALPRGLIKVSEVYIYTVLSLLLFFWAAANLKPLALKLLPLALFVLVIYSYTKRFTWACHLVLGLALSFAPLGSFVGIEGAIPRPAYFLAAGVLFWVAGFDIIYALQDAEFDRQQGLYSIPSRFGIEKALKIARGFHFLTIIFFLLAGIGFGLGFFYYFGVIATAALLLYEHWLVKPTDLSRVNTAFNNVNMIISVLMFGVTVIDLLI</sequence>
<dbReference type="AlphaFoldDB" id="A0A1L8D2N1"/>
<evidence type="ECO:0000256" key="8">
    <source>
        <dbReference type="ARBA" id="ARBA00023136"/>
    </source>
</evidence>
<dbReference type="STRING" id="661089.ciss_12740"/>
<protein>
    <recommendedName>
        <fullName evidence="9">4-hydroxybenzoate polyprenyltransferase</fullName>
        <ecNumber evidence="9">2.5.1.39</ecNumber>
    </recommendedName>
</protein>
<evidence type="ECO:0000256" key="2">
    <source>
        <dbReference type="ARBA" id="ARBA00004141"/>
    </source>
</evidence>
<comment type="subcellular location">
    <subcellularLocation>
        <location evidence="2">Membrane</location>
        <topology evidence="2">Multi-pass membrane protein</topology>
    </subcellularLocation>
</comment>
<dbReference type="FunFam" id="1.20.120.1780:FF:000001">
    <property type="entry name" value="4-hydroxybenzoate octaprenyltransferase"/>
    <property type="match status" value="1"/>
</dbReference>
<proteinExistence type="inferred from homology"/>
<feature type="transmembrane region" description="Helical" evidence="10">
    <location>
        <begin position="44"/>
        <end position="65"/>
    </location>
</feature>
<comment type="similarity">
    <text evidence="3">Belongs to the UbiA prenyltransferase family.</text>
</comment>
<evidence type="ECO:0000256" key="7">
    <source>
        <dbReference type="ARBA" id="ARBA00022989"/>
    </source>
</evidence>
<dbReference type="CDD" id="cd13959">
    <property type="entry name" value="PT_UbiA_COQ2"/>
    <property type="match status" value="1"/>
</dbReference>
<keyword evidence="5 11" id="KW-0808">Transferase</keyword>
<dbReference type="GO" id="GO:0005886">
    <property type="term" value="C:plasma membrane"/>
    <property type="evidence" value="ECO:0007669"/>
    <property type="project" value="TreeGrafter"/>
</dbReference>
<keyword evidence="6 10" id="KW-0812">Transmembrane</keyword>
<evidence type="ECO:0000256" key="9">
    <source>
        <dbReference type="ARBA" id="ARBA00034524"/>
    </source>
</evidence>
<dbReference type="GO" id="GO:0006744">
    <property type="term" value="P:ubiquinone biosynthetic process"/>
    <property type="evidence" value="ECO:0007669"/>
    <property type="project" value="TreeGrafter"/>
</dbReference>